<organism evidence="2 3">
    <name type="scientific">Rubroshorea leprosula</name>
    <dbReference type="NCBI Taxonomy" id="152421"/>
    <lineage>
        <taxon>Eukaryota</taxon>
        <taxon>Viridiplantae</taxon>
        <taxon>Streptophyta</taxon>
        <taxon>Embryophyta</taxon>
        <taxon>Tracheophyta</taxon>
        <taxon>Spermatophyta</taxon>
        <taxon>Magnoliopsida</taxon>
        <taxon>eudicotyledons</taxon>
        <taxon>Gunneridae</taxon>
        <taxon>Pentapetalae</taxon>
        <taxon>rosids</taxon>
        <taxon>malvids</taxon>
        <taxon>Malvales</taxon>
        <taxon>Dipterocarpaceae</taxon>
        <taxon>Rubroshorea</taxon>
    </lineage>
</organism>
<dbReference type="Proteomes" id="UP001054252">
    <property type="component" value="Unassembled WGS sequence"/>
</dbReference>
<name>A0AAV5JLH4_9ROSI</name>
<dbReference type="EMBL" id="BPVZ01000043">
    <property type="protein sequence ID" value="GKV15443.1"/>
    <property type="molecule type" value="Genomic_DNA"/>
</dbReference>
<accession>A0AAV5JLH4</accession>
<reference evidence="2 3" key="1">
    <citation type="journal article" date="2021" name="Commun. Biol.">
        <title>The genome of Shorea leprosula (Dipterocarpaceae) highlights the ecological relevance of drought in aseasonal tropical rainforests.</title>
        <authorList>
            <person name="Ng K.K.S."/>
            <person name="Kobayashi M.J."/>
            <person name="Fawcett J.A."/>
            <person name="Hatakeyama M."/>
            <person name="Paape T."/>
            <person name="Ng C.H."/>
            <person name="Ang C.C."/>
            <person name="Tnah L.H."/>
            <person name="Lee C.T."/>
            <person name="Nishiyama T."/>
            <person name="Sese J."/>
            <person name="O'Brien M.J."/>
            <person name="Copetti D."/>
            <person name="Mohd Noor M.I."/>
            <person name="Ong R.C."/>
            <person name="Putra M."/>
            <person name="Sireger I.Z."/>
            <person name="Indrioko S."/>
            <person name="Kosugi Y."/>
            <person name="Izuno A."/>
            <person name="Isagi Y."/>
            <person name="Lee S.L."/>
            <person name="Shimizu K.K."/>
        </authorList>
    </citation>
    <scope>NUCLEOTIDE SEQUENCE [LARGE SCALE GENOMIC DNA]</scope>
    <source>
        <strain evidence="2">214</strain>
    </source>
</reference>
<dbReference type="AlphaFoldDB" id="A0AAV5JLH4"/>
<sequence length="124" mass="13564">MGACVLTVLGISKDEHGQSEGTKEEQGQKAGEASQVISSKKPALGKRKSMTKLSKSKACKSDASLATKQIKTKAPIPDKAKMPKENEEKACVCIVELSLHNQYKLSIIVDLTKRSLYVSYYLYV</sequence>
<comment type="caution">
    <text evidence="2">The sequence shown here is derived from an EMBL/GenBank/DDBJ whole genome shotgun (WGS) entry which is preliminary data.</text>
</comment>
<evidence type="ECO:0000313" key="3">
    <source>
        <dbReference type="Proteomes" id="UP001054252"/>
    </source>
</evidence>
<keyword evidence="3" id="KW-1185">Reference proteome</keyword>
<feature type="region of interest" description="Disordered" evidence="1">
    <location>
        <begin position="15"/>
        <end position="43"/>
    </location>
</feature>
<feature type="compositionally biased region" description="Basic and acidic residues" evidence="1">
    <location>
        <begin position="15"/>
        <end position="27"/>
    </location>
</feature>
<protein>
    <submittedName>
        <fullName evidence="2">Uncharacterized protein</fullName>
    </submittedName>
</protein>
<evidence type="ECO:0000313" key="2">
    <source>
        <dbReference type="EMBL" id="GKV15443.1"/>
    </source>
</evidence>
<evidence type="ECO:0000256" key="1">
    <source>
        <dbReference type="SAM" id="MobiDB-lite"/>
    </source>
</evidence>
<gene>
    <name evidence="2" type="ORF">SLEP1_g26234</name>
</gene>
<proteinExistence type="predicted"/>